<keyword evidence="9" id="KW-1185">Reference proteome</keyword>
<feature type="compositionally biased region" description="Basic and acidic residues" evidence="7">
    <location>
        <begin position="32"/>
        <end position="53"/>
    </location>
</feature>
<protein>
    <recommendedName>
        <fullName evidence="10">Lipoprotein-attachment site-containing protein</fullName>
    </recommendedName>
</protein>
<comment type="subcellular location">
    <subcellularLocation>
        <location evidence="1">Cell outer membrane</location>
        <topology evidence="1">Lipid-anchor</topology>
    </subcellularLocation>
</comment>
<accession>A0ABN0SZC1</accession>
<keyword evidence="6" id="KW-0449">Lipoprotein</keyword>
<dbReference type="Pfam" id="PF13627">
    <property type="entry name" value="LptM_cons"/>
    <property type="match status" value="1"/>
</dbReference>
<evidence type="ECO:0000256" key="1">
    <source>
        <dbReference type="ARBA" id="ARBA00004459"/>
    </source>
</evidence>
<name>A0ABN0SZC1_9GAMM</name>
<proteinExistence type="predicted"/>
<evidence type="ECO:0000256" key="7">
    <source>
        <dbReference type="SAM" id="MobiDB-lite"/>
    </source>
</evidence>
<reference evidence="8 9" key="1">
    <citation type="journal article" date="2019" name="Int. J. Syst. Evol. Microbiol.">
        <title>The Global Catalogue of Microorganisms (GCM) 10K type strain sequencing project: providing services to taxonomists for standard genome sequencing and annotation.</title>
        <authorList>
            <consortium name="The Broad Institute Genomics Platform"/>
            <consortium name="The Broad Institute Genome Sequencing Center for Infectious Disease"/>
            <person name="Wu L."/>
            <person name="Ma J."/>
        </authorList>
    </citation>
    <scope>NUCLEOTIDE SEQUENCE [LARGE SCALE GENOMIC DNA]</scope>
    <source>
        <strain evidence="8 9">JCM 16211</strain>
    </source>
</reference>
<keyword evidence="3" id="KW-0472">Membrane</keyword>
<dbReference type="EMBL" id="BAAAFM010000003">
    <property type="protein sequence ID" value="GAA0207381.1"/>
    <property type="molecule type" value="Genomic_DNA"/>
</dbReference>
<feature type="region of interest" description="Disordered" evidence="7">
    <location>
        <begin position="25"/>
        <end position="53"/>
    </location>
</feature>
<dbReference type="NCBIfam" id="NF047847">
    <property type="entry name" value="SS_mature_LptM"/>
    <property type="match status" value="1"/>
</dbReference>
<evidence type="ECO:0000256" key="5">
    <source>
        <dbReference type="ARBA" id="ARBA00023237"/>
    </source>
</evidence>
<keyword evidence="2" id="KW-0732">Signal</keyword>
<evidence type="ECO:0000256" key="4">
    <source>
        <dbReference type="ARBA" id="ARBA00023139"/>
    </source>
</evidence>
<dbReference type="InterPro" id="IPR032831">
    <property type="entry name" value="LptM_cons"/>
</dbReference>
<evidence type="ECO:0000313" key="8">
    <source>
        <dbReference type="EMBL" id="GAA0207381.1"/>
    </source>
</evidence>
<comment type="caution">
    <text evidence="8">The sequence shown here is derived from an EMBL/GenBank/DDBJ whole genome shotgun (WGS) entry which is preliminary data.</text>
</comment>
<dbReference type="PROSITE" id="PS51257">
    <property type="entry name" value="PROKAR_LIPOPROTEIN"/>
    <property type="match status" value="1"/>
</dbReference>
<organism evidence="8 9">
    <name type="scientific">Kangiella japonica</name>
    <dbReference type="NCBI Taxonomy" id="647384"/>
    <lineage>
        <taxon>Bacteria</taxon>
        <taxon>Pseudomonadati</taxon>
        <taxon>Pseudomonadota</taxon>
        <taxon>Gammaproteobacteria</taxon>
        <taxon>Kangiellales</taxon>
        <taxon>Kangiellaceae</taxon>
        <taxon>Kangiella</taxon>
    </lineage>
</organism>
<keyword evidence="4" id="KW-0564">Palmitate</keyword>
<evidence type="ECO:0000313" key="9">
    <source>
        <dbReference type="Proteomes" id="UP001501221"/>
    </source>
</evidence>
<evidence type="ECO:0000256" key="6">
    <source>
        <dbReference type="ARBA" id="ARBA00023288"/>
    </source>
</evidence>
<evidence type="ECO:0000256" key="2">
    <source>
        <dbReference type="ARBA" id="ARBA00022729"/>
    </source>
</evidence>
<dbReference type="Proteomes" id="UP001501221">
    <property type="component" value="Unassembled WGS sequence"/>
</dbReference>
<sequence>MKRIRQLGLTAMALVFLAACGQKGPLYLPESEPEKKQEKQGDSKEKANEEVSS</sequence>
<gene>
    <name evidence="8" type="ORF">GCM10009123_13610</name>
</gene>
<keyword evidence="5" id="KW-0998">Cell outer membrane</keyword>
<evidence type="ECO:0008006" key="10">
    <source>
        <dbReference type="Google" id="ProtNLM"/>
    </source>
</evidence>
<evidence type="ECO:0000256" key="3">
    <source>
        <dbReference type="ARBA" id="ARBA00023136"/>
    </source>
</evidence>